<dbReference type="PANTHER" id="PTHR34408:SF1">
    <property type="entry name" value="GLYCOSYL HYDROLASE FAMILY 19 DOMAIN-CONTAINING PROTEIN HI_1415"/>
    <property type="match status" value="1"/>
</dbReference>
<gene>
    <name evidence="2" type="ordered locus">Lebu_0867</name>
</gene>
<dbReference type="RefSeq" id="WP_015769123.1">
    <property type="nucleotide sequence ID" value="NC_013192.1"/>
</dbReference>
<name>C7N9E4_LEPBD</name>
<dbReference type="PANTHER" id="PTHR34408">
    <property type="entry name" value="FAMILY PROTEIN, PUTATIVE-RELATED"/>
    <property type="match status" value="1"/>
</dbReference>
<evidence type="ECO:0000313" key="3">
    <source>
        <dbReference type="Proteomes" id="UP000001910"/>
    </source>
</evidence>
<sequence>MKKMFLFLILFFTLSTVLTADWYYIGSSSSGIINVREFPNNQSRVVTTARNNQIIRVIHKQGNWYKVNIEAGDIGYLGYIHNSMLKKVTEFSIYSKEGYTNVRSKPSSSSKVIARLENGEEVFAINKTGDWYYVTLWDSDIYGYVHQSQLQRN</sequence>
<organism evidence="2 3">
    <name type="scientific">Leptotrichia buccalis (strain ATCC 14201 / DSM 1135 / JCM 12969 / NCTC 10249 / C-1013-b)</name>
    <dbReference type="NCBI Taxonomy" id="523794"/>
    <lineage>
        <taxon>Bacteria</taxon>
        <taxon>Fusobacteriati</taxon>
        <taxon>Fusobacteriota</taxon>
        <taxon>Fusobacteriia</taxon>
        <taxon>Fusobacteriales</taxon>
        <taxon>Leptotrichiaceae</taxon>
        <taxon>Leptotrichia</taxon>
    </lineage>
</organism>
<dbReference type="HOGENOM" id="CLU_124885_0_0_0"/>
<protein>
    <submittedName>
        <fullName evidence="2">SH3 type 3 domain protein</fullName>
    </submittedName>
</protein>
<evidence type="ECO:0000313" key="2">
    <source>
        <dbReference type="EMBL" id="ACV38775.1"/>
    </source>
</evidence>
<dbReference type="PROSITE" id="PS51781">
    <property type="entry name" value="SH3B"/>
    <property type="match status" value="1"/>
</dbReference>
<dbReference type="eggNOG" id="COG3103">
    <property type="taxonomic scope" value="Bacteria"/>
</dbReference>
<keyword evidence="3" id="KW-1185">Reference proteome</keyword>
<proteinExistence type="predicted"/>
<reference evidence="2 3" key="1">
    <citation type="journal article" date="2009" name="Stand. Genomic Sci.">
        <title>Complete genome sequence of Leptotrichia buccalis type strain (C-1013-b).</title>
        <authorList>
            <person name="Ivanova N."/>
            <person name="Gronow S."/>
            <person name="Lapidus A."/>
            <person name="Copeland A."/>
            <person name="Glavina Del Rio T."/>
            <person name="Nolan M."/>
            <person name="Lucas S."/>
            <person name="Chen F."/>
            <person name="Tice H."/>
            <person name="Cheng J.F."/>
            <person name="Saunders E."/>
            <person name="Bruce D."/>
            <person name="Goodwin L."/>
            <person name="Brettin T."/>
            <person name="Detter J.C."/>
            <person name="Han C."/>
            <person name="Pitluck S."/>
            <person name="Mikhailova N."/>
            <person name="Pati A."/>
            <person name="Mavrommatis K."/>
            <person name="Chen A."/>
            <person name="Palaniappan K."/>
            <person name="Land M."/>
            <person name="Hauser L."/>
            <person name="Chang Y.J."/>
            <person name="Jeffries C.D."/>
            <person name="Chain P."/>
            <person name="Rohde C."/>
            <person name="Goker M."/>
            <person name="Bristow J."/>
            <person name="Eisen J.A."/>
            <person name="Markowitz V."/>
            <person name="Hugenholtz P."/>
            <person name="Kyrpides N.C."/>
            <person name="Klenk H.P."/>
        </authorList>
    </citation>
    <scope>NUCLEOTIDE SEQUENCE [LARGE SCALE GENOMIC DNA]</scope>
    <source>
        <strain evidence="3">ATCC 14201 / DSM 1135 / JCM 12969 / NCTC 10249 / C-1013-b</strain>
    </source>
</reference>
<dbReference type="Proteomes" id="UP000001910">
    <property type="component" value="Chromosome"/>
</dbReference>
<dbReference type="Pfam" id="PF08239">
    <property type="entry name" value="SH3_3"/>
    <property type="match status" value="2"/>
</dbReference>
<dbReference type="OrthoDB" id="81910at2"/>
<dbReference type="InterPro" id="IPR003646">
    <property type="entry name" value="SH3-like_bac-type"/>
</dbReference>
<dbReference type="AlphaFoldDB" id="C7N9E4"/>
<evidence type="ECO:0000259" key="1">
    <source>
        <dbReference type="PROSITE" id="PS51781"/>
    </source>
</evidence>
<dbReference type="Gene3D" id="2.30.30.40">
    <property type="entry name" value="SH3 Domains"/>
    <property type="match status" value="2"/>
</dbReference>
<dbReference type="EMBL" id="CP001685">
    <property type="protein sequence ID" value="ACV38775.1"/>
    <property type="molecule type" value="Genomic_DNA"/>
</dbReference>
<accession>C7N9E4</accession>
<dbReference type="KEGG" id="lba:Lebu_0867"/>
<feature type="domain" description="SH3b" evidence="1">
    <location>
        <begin position="90"/>
        <end position="153"/>
    </location>
</feature>
<dbReference type="SMART" id="SM00287">
    <property type="entry name" value="SH3b"/>
    <property type="match status" value="2"/>
</dbReference>
<dbReference type="InterPro" id="IPR052354">
    <property type="entry name" value="Cell_Wall_Dynamics_Protein"/>
</dbReference>